<dbReference type="Pfam" id="PF01336">
    <property type="entry name" value="tRNA_anti-codon"/>
    <property type="match status" value="1"/>
</dbReference>
<dbReference type="InterPro" id="IPR012340">
    <property type="entry name" value="NA-bd_OB-fold"/>
</dbReference>
<name>A0AAW2H823_9NEOP</name>
<dbReference type="EMBL" id="JARGDH010000006">
    <property type="protein sequence ID" value="KAL0265885.1"/>
    <property type="molecule type" value="Genomic_DNA"/>
</dbReference>
<dbReference type="GO" id="GO:0005634">
    <property type="term" value="C:nucleus"/>
    <property type="evidence" value="ECO:0007669"/>
    <property type="project" value="UniProtKB-SubCell"/>
</dbReference>
<dbReference type="SUPFAM" id="SSF50249">
    <property type="entry name" value="Nucleic acid-binding proteins"/>
    <property type="match status" value="1"/>
</dbReference>
<dbReference type="InterPro" id="IPR040260">
    <property type="entry name" value="RFA2-like"/>
</dbReference>
<evidence type="ECO:0000259" key="6">
    <source>
        <dbReference type="Pfam" id="PF08784"/>
    </source>
</evidence>
<feature type="domain" description="Replication protein A C-terminal" evidence="6">
    <location>
        <begin position="654"/>
        <end position="715"/>
    </location>
</feature>
<sequence length="725" mass="83806">MPDGEAETNNAALQILEKMHSIPLLEDAVGKLVRCHVGEDTLEFFDNIIIEIKTGDRKIFRVLHKLYKRETNPLERLFFGFLSGSKVRSSSFASRLYLYFRYPKAFRALLLAYKLYDSPRDALLNILFLARHEGVEASNGFVTKLFAALGREDRSVMLVHFHGQLDEETYIRFLGELDGRRYARAVSELEDASMYALVAKRMLAADAKECILLVNSMRPIENRVLYAHMVRVFTKEYQRGYDFGVFVRFVELFNVILLKDEDRYEVVFGWLRCFILHKRFEDFLKVFLNIRDCRHPEMGVYASFYDCIVQYKQENTLSFADFADKCTATEDANAFASIPLKSLCSGYRGIAPYSGESIASMNKKLRSLKYEAVLWFDKSCVVLRDLDTSEGTGVFWRPQLLAEAIRVIEDVVRDELVVSNAGEDALHALEEELWIEKSGNGYVLGKRFLVQNSEYLLSANERYRRCKFCDFVVKDAFSHPYCENFYRSELQYQKEMLYVHPMEEYEGGFIQSSPKREFTGVRTLRNLTVAQINKIETDDSSTIYKVDNAEVTNIVFIGWVRESKQTQTGTIFTVEDGTGSVRCTFWPNSLVEEEQAGFIAVGNLLRLVGALRLYDGKKSIHVTHLSVVEDYNYISFHFLNCMHQHLHYNNRLRGATVKEEKMSRILEDVLECFRCNQDENGLHVDIVTKMLSNKYQEKDVRVAVDTLLNDCHLFSVEGQEYKTTI</sequence>
<dbReference type="PANTHER" id="PTHR13989:SF16">
    <property type="entry name" value="REPLICATION PROTEIN A2"/>
    <property type="match status" value="1"/>
</dbReference>
<gene>
    <name evidence="7" type="ORF">PYX00_011602</name>
</gene>
<protein>
    <submittedName>
        <fullName evidence="7">Uncharacterized protein</fullName>
    </submittedName>
</protein>
<dbReference type="AlphaFoldDB" id="A0AAW2H823"/>
<evidence type="ECO:0000256" key="2">
    <source>
        <dbReference type="ARBA" id="ARBA00007815"/>
    </source>
</evidence>
<dbReference type="GO" id="GO:0003677">
    <property type="term" value="F:DNA binding"/>
    <property type="evidence" value="ECO:0007669"/>
    <property type="project" value="UniProtKB-KW"/>
</dbReference>
<keyword evidence="4" id="KW-0539">Nucleus</keyword>
<comment type="similarity">
    <text evidence="2">Belongs to the replication factor A protein 2 family.</text>
</comment>
<dbReference type="Gene3D" id="2.40.50.140">
    <property type="entry name" value="Nucleic acid-binding proteins"/>
    <property type="match status" value="1"/>
</dbReference>
<dbReference type="InterPro" id="IPR004365">
    <property type="entry name" value="NA-bd_OB_tRNA"/>
</dbReference>
<keyword evidence="3" id="KW-0238">DNA-binding</keyword>
<evidence type="ECO:0000256" key="1">
    <source>
        <dbReference type="ARBA" id="ARBA00004123"/>
    </source>
</evidence>
<evidence type="ECO:0000256" key="3">
    <source>
        <dbReference type="ARBA" id="ARBA00023125"/>
    </source>
</evidence>
<dbReference type="Gene3D" id="1.10.10.10">
    <property type="entry name" value="Winged helix-like DNA-binding domain superfamily/Winged helix DNA-binding domain"/>
    <property type="match status" value="1"/>
</dbReference>
<dbReference type="PANTHER" id="PTHR13989">
    <property type="entry name" value="REPLICATION PROTEIN A-RELATED"/>
    <property type="match status" value="1"/>
</dbReference>
<evidence type="ECO:0000256" key="4">
    <source>
        <dbReference type="ARBA" id="ARBA00023242"/>
    </source>
</evidence>
<evidence type="ECO:0000313" key="7">
    <source>
        <dbReference type="EMBL" id="KAL0265885.1"/>
    </source>
</evidence>
<evidence type="ECO:0000259" key="5">
    <source>
        <dbReference type="Pfam" id="PF01336"/>
    </source>
</evidence>
<dbReference type="InterPro" id="IPR014892">
    <property type="entry name" value="RPA_C"/>
</dbReference>
<dbReference type="InterPro" id="IPR036388">
    <property type="entry name" value="WH-like_DNA-bd_sf"/>
</dbReference>
<comment type="subcellular location">
    <subcellularLocation>
        <location evidence="1">Nucleus</location>
    </subcellularLocation>
</comment>
<dbReference type="Pfam" id="PF08784">
    <property type="entry name" value="RPA_C"/>
    <property type="match status" value="1"/>
</dbReference>
<comment type="caution">
    <text evidence="7">The sequence shown here is derived from an EMBL/GenBank/DDBJ whole genome shotgun (WGS) entry which is preliminary data.</text>
</comment>
<proteinExistence type="inferred from homology"/>
<feature type="domain" description="OB" evidence="5">
    <location>
        <begin position="556"/>
        <end position="627"/>
    </location>
</feature>
<reference evidence="7" key="1">
    <citation type="journal article" date="2024" name="Gigascience">
        <title>Chromosome-level genome of the poultry shaft louse Menopon gallinae provides insight into the host-switching and adaptive evolution of parasitic lice.</title>
        <authorList>
            <person name="Xu Y."/>
            <person name="Ma L."/>
            <person name="Liu S."/>
            <person name="Liang Y."/>
            <person name="Liu Q."/>
            <person name="He Z."/>
            <person name="Tian L."/>
            <person name="Duan Y."/>
            <person name="Cai W."/>
            <person name="Li H."/>
            <person name="Song F."/>
        </authorList>
    </citation>
    <scope>NUCLEOTIDE SEQUENCE</scope>
    <source>
        <strain evidence="7">Cailab_2023a</strain>
    </source>
</reference>
<organism evidence="7">
    <name type="scientific">Menopon gallinae</name>
    <name type="common">poultry shaft louse</name>
    <dbReference type="NCBI Taxonomy" id="328185"/>
    <lineage>
        <taxon>Eukaryota</taxon>
        <taxon>Metazoa</taxon>
        <taxon>Ecdysozoa</taxon>
        <taxon>Arthropoda</taxon>
        <taxon>Hexapoda</taxon>
        <taxon>Insecta</taxon>
        <taxon>Pterygota</taxon>
        <taxon>Neoptera</taxon>
        <taxon>Paraneoptera</taxon>
        <taxon>Psocodea</taxon>
        <taxon>Troctomorpha</taxon>
        <taxon>Phthiraptera</taxon>
        <taxon>Amblycera</taxon>
        <taxon>Menoponidae</taxon>
        <taxon>Menopon</taxon>
    </lineage>
</organism>
<accession>A0AAW2H823</accession>